<reference evidence="4 5" key="2">
    <citation type="journal article" date="2019" name="PLoS Negl. Trop. Dis.">
        <title>Revisiting the worldwide diversity of Leptospira species in the environment.</title>
        <authorList>
            <person name="Vincent A.T."/>
            <person name="Schiettekatte O."/>
            <person name="Bourhy P."/>
            <person name="Veyrier F.J."/>
            <person name="Picardeau M."/>
        </authorList>
    </citation>
    <scope>NUCLEOTIDE SEQUENCE [LARGE SCALE GENOMIC DNA]</scope>
    <source>
        <strain evidence="2 4">201800280</strain>
        <strain evidence="5">201800281</strain>
    </source>
</reference>
<accession>A0A4R9IS28</accession>
<evidence type="ECO:0000313" key="3">
    <source>
        <dbReference type="EMBL" id="TGK94323.1"/>
    </source>
</evidence>
<dbReference type="EMBL" id="RQFM01000031">
    <property type="protein sequence ID" value="TGK79214.1"/>
    <property type="molecule type" value="Genomic_DNA"/>
</dbReference>
<keyword evidence="5" id="KW-1185">Reference proteome</keyword>
<dbReference type="EMBL" id="RQFL01000008">
    <property type="protein sequence ID" value="TGK94323.1"/>
    <property type="molecule type" value="Genomic_DNA"/>
</dbReference>
<evidence type="ECO:0000313" key="5">
    <source>
        <dbReference type="Proteomes" id="UP000297918"/>
    </source>
</evidence>
<dbReference type="AlphaFoldDB" id="A0A4R9IS28"/>
<evidence type="ECO:0000313" key="4">
    <source>
        <dbReference type="Proteomes" id="UP000297394"/>
    </source>
</evidence>
<dbReference type="RefSeq" id="WP_135674909.1">
    <property type="nucleotide sequence ID" value="NZ_RQFL01000008.1"/>
</dbReference>
<name>A0A4R9IS28_9LEPT</name>
<sequence length="188" mass="21325">MTRFILLTLLLSFSLSAKTLDNKAFCEVMAQGREAAELRDRGQSIKSKKLQEMVHTKLKAMLTVGTEIIPNEFLKINGGQLDNKRFGLACLDLSEETLKEYGDRKYFYGVGEISICSQTSINCDKKQLTLPDIVEKIEEDSLRAKNFEINAIFQIPPMKYFIYSYEIGSNITMTVKITEFSGIKPAEE</sequence>
<gene>
    <name evidence="2" type="ORF">EHQ23_19350</name>
    <name evidence="3" type="ORF">EHQ26_03035</name>
</gene>
<comment type="caution">
    <text evidence="2">The sequence shown here is derived from an EMBL/GenBank/DDBJ whole genome shotgun (WGS) entry which is preliminary data.</text>
</comment>
<proteinExistence type="predicted"/>
<evidence type="ECO:0000313" key="2">
    <source>
        <dbReference type="EMBL" id="TGK79214.1"/>
    </source>
</evidence>
<evidence type="ECO:0000256" key="1">
    <source>
        <dbReference type="SAM" id="SignalP"/>
    </source>
</evidence>
<protein>
    <submittedName>
        <fullName evidence="2">Uncharacterized protein</fullName>
    </submittedName>
</protein>
<dbReference type="Proteomes" id="UP000297394">
    <property type="component" value="Unassembled WGS sequence"/>
</dbReference>
<reference evidence="3" key="1">
    <citation type="submission" date="2018-10" db="EMBL/GenBank/DDBJ databases">
        <authorList>
            <person name="Vincent A.T."/>
            <person name="Schiettekatte O."/>
            <person name="Bourhy P."/>
            <person name="Veyrier F.J."/>
            <person name="Picardeau M."/>
        </authorList>
    </citation>
    <scope>NUCLEOTIDE SEQUENCE</scope>
    <source>
        <strain evidence="3">201800281</strain>
    </source>
</reference>
<feature type="chain" id="PRO_5043195471" evidence="1">
    <location>
        <begin position="18"/>
        <end position="188"/>
    </location>
</feature>
<dbReference type="Proteomes" id="UP000297918">
    <property type="component" value="Unassembled WGS sequence"/>
</dbReference>
<feature type="signal peptide" evidence="1">
    <location>
        <begin position="1"/>
        <end position="17"/>
    </location>
</feature>
<organism evidence="2 4">
    <name type="scientific">Leptospira bourretii</name>
    <dbReference type="NCBI Taxonomy" id="2484962"/>
    <lineage>
        <taxon>Bacteria</taxon>
        <taxon>Pseudomonadati</taxon>
        <taxon>Spirochaetota</taxon>
        <taxon>Spirochaetia</taxon>
        <taxon>Leptospirales</taxon>
        <taxon>Leptospiraceae</taxon>
        <taxon>Leptospira</taxon>
    </lineage>
</organism>
<keyword evidence="1" id="KW-0732">Signal</keyword>
<dbReference type="OrthoDB" id="10003060at2"/>